<dbReference type="RefSeq" id="WP_232891050.1">
    <property type="nucleotide sequence ID" value="NZ_JAJSPM010000008.1"/>
</dbReference>
<name>A0ABS8X5V4_9GAMM</name>
<proteinExistence type="predicted"/>
<evidence type="ECO:0000313" key="1">
    <source>
        <dbReference type="EMBL" id="MCE3533139.1"/>
    </source>
</evidence>
<organism evidence="1 2">
    <name type="scientific">Legionella resiliens</name>
    <dbReference type="NCBI Taxonomy" id="2905958"/>
    <lineage>
        <taxon>Bacteria</taxon>
        <taxon>Pseudomonadati</taxon>
        <taxon>Pseudomonadota</taxon>
        <taxon>Gammaproteobacteria</taxon>
        <taxon>Legionellales</taxon>
        <taxon>Legionellaceae</taxon>
        <taxon>Legionella</taxon>
    </lineage>
</organism>
<protein>
    <submittedName>
        <fullName evidence="1">Uncharacterized protein</fullName>
    </submittedName>
</protein>
<evidence type="ECO:0000313" key="2">
    <source>
        <dbReference type="Proteomes" id="UP001320170"/>
    </source>
</evidence>
<gene>
    <name evidence="1" type="ORF">LXO92_12185</name>
</gene>
<dbReference type="EMBL" id="JAJTND010000004">
    <property type="protein sequence ID" value="MCE3533139.1"/>
    <property type="molecule type" value="Genomic_DNA"/>
</dbReference>
<sequence length="60" mass="7291">MHEYIDQLIINGKYEEAIPLIEEVWEKRGESRERVIADLARRLDALEDLRKRNYHGHESW</sequence>
<keyword evidence="2" id="KW-1185">Reference proteome</keyword>
<comment type="caution">
    <text evidence="1">The sequence shown here is derived from an EMBL/GenBank/DDBJ whole genome shotgun (WGS) entry which is preliminary data.</text>
</comment>
<accession>A0ABS8X5V4</accession>
<reference evidence="1 2" key="1">
    <citation type="journal article" date="2024" name="Pathogens">
        <title>Characterization of a Novel Species of Legionella Isolated from a Healthcare Facility: Legionella resiliens sp. nov.</title>
        <authorList>
            <person name="Cristino S."/>
            <person name="Pascale M.R."/>
            <person name="Marino F."/>
            <person name="Derelitto C."/>
            <person name="Salaris S."/>
            <person name="Orsini M."/>
            <person name="Squarzoni S."/>
            <person name="Grottola A."/>
            <person name="Girolamini L."/>
        </authorList>
    </citation>
    <scope>NUCLEOTIDE SEQUENCE [LARGE SCALE GENOMIC DNA]</scope>
    <source>
        <strain evidence="1 2">8cVS16</strain>
    </source>
</reference>
<dbReference type="Proteomes" id="UP001320170">
    <property type="component" value="Unassembled WGS sequence"/>
</dbReference>